<dbReference type="GO" id="GO:0015031">
    <property type="term" value="P:protein transport"/>
    <property type="evidence" value="ECO:0007669"/>
    <property type="project" value="InterPro"/>
</dbReference>
<dbReference type="STRING" id="99656.SAMN05421659_111121"/>
<dbReference type="Proteomes" id="UP000199701">
    <property type="component" value="Unassembled WGS sequence"/>
</dbReference>
<dbReference type="InterPro" id="IPR037041">
    <property type="entry name" value="Trigger_fac_C_sf"/>
</dbReference>
<dbReference type="EC" id="5.2.1.8" evidence="2"/>
<dbReference type="RefSeq" id="WP_092455194.1">
    <property type="nucleotide sequence ID" value="NZ_FOJI01000011.1"/>
</dbReference>
<gene>
    <name evidence="7" type="ORF">SAMN05421659_111121</name>
</gene>
<reference evidence="7 8" key="1">
    <citation type="submission" date="2016-10" db="EMBL/GenBank/DDBJ databases">
        <authorList>
            <person name="de Groot N.N."/>
        </authorList>
    </citation>
    <scope>NUCLEOTIDE SEQUENCE [LARGE SCALE GENOMIC DNA]</scope>
    <source>
        <strain evidence="7 8">DSM 9179</strain>
    </source>
</reference>
<feature type="domain" description="Trigger factor C-terminal" evidence="6">
    <location>
        <begin position="189"/>
        <end position="342"/>
    </location>
</feature>
<dbReference type="Gene3D" id="3.10.50.40">
    <property type="match status" value="1"/>
</dbReference>
<protein>
    <recommendedName>
        <fullName evidence="2">peptidylprolyl isomerase</fullName>
        <ecNumber evidence="2">5.2.1.8</ecNumber>
    </recommendedName>
</protein>
<dbReference type="InterPro" id="IPR001179">
    <property type="entry name" value="PPIase_FKBP_dom"/>
</dbReference>
<accession>A0A1I0R367</accession>
<dbReference type="Pfam" id="PF00254">
    <property type="entry name" value="FKBP_C"/>
    <property type="match status" value="1"/>
</dbReference>
<sequence>MKKGILKSTCVAIAIISSITIVTGCNKKLDVKFDCTASDYVKLGEYKGIAVSVDQDAIIKSYVDKKVQSDLDSVTTYSSTDRVSQATDQITLSFTGTIAGETIDGFSSDSYSLVLGKDTFKVPGFVEALYGIKTGDVKVVVLTVPDPFTDEPEYAGKRIVYNITVIKVEAPVVPQITDAYVQKNFSSNTVADYKAALQASMQKEIDKEINDKTKETALLAIQNNAEIISYPQDLLDAKISELDKSISFYSTMYKMTVEEYCQSRYGVSLEEYAKKALVQSLVLQEIIEKENLSVDEYYYKGNIATFSSDNGYSDADAFVKKYGKDLIVKNMLIQKAVNLVIENINK</sequence>
<name>A0A1I0R367_9FIRM</name>
<keyword evidence="4" id="KW-0413">Isomerase</keyword>
<dbReference type="InterPro" id="IPR046357">
    <property type="entry name" value="PPIase_dom_sf"/>
</dbReference>
<keyword evidence="8" id="KW-1185">Reference proteome</keyword>
<evidence type="ECO:0000259" key="5">
    <source>
        <dbReference type="Pfam" id="PF00254"/>
    </source>
</evidence>
<dbReference type="Pfam" id="PF05698">
    <property type="entry name" value="Trigger_C"/>
    <property type="match status" value="1"/>
</dbReference>
<feature type="domain" description="PPIase FKBP-type" evidence="5">
    <location>
        <begin position="84"/>
        <end position="164"/>
    </location>
</feature>
<dbReference type="GO" id="GO:0003755">
    <property type="term" value="F:peptidyl-prolyl cis-trans isomerase activity"/>
    <property type="evidence" value="ECO:0007669"/>
    <property type="project" value="UniProtKB-KW"/>
</dbReference>
<evidence type="ECO:0000256" key="4">
    <source>
        <dbReference type="ARBA" id="ARBA00023235"/>
    </source>
</evidence>
<dbReference type="GO" id="GO:0006457">
    <property type="term" value="P:protein folding"/>
    <property type="evidence" value="ECO:0007669"/>
    <property type="project" value="InterPro"/>
</dbReference>
<dbReference type="EMBL" id="FOJI01000011">
    <property type="protein sequence ID" value="SEW34807.1"/>
    <property type="molecule type" value="Genomic_DNA"/>
</dbReference>
<dbReference type="Gene3D" id="1.10.3120.10">
    <property type="entry name" value="Trigger factor, C-terminal domain"/>
    <property type="match status" value="1"/>
</dbReference>
<evidence type="ECO:0000259" key="6">
    <source>
        <dbReference type="Pfam" id="PF05698"/>
    </source>
</evidence>
<dbReference type="SUPFAM" id="SSF109998">
    <property type="entry name" value="Triger factor/SurA peptide-binding domain-like"/>
    <property type="match status" value="1"/>
</dbReference>
<evidence type="ECO:0000313" key="7">
    <source>
        <dbReference type="EMBL" id="SEW34807.1"/>
    </source>
</evidence>
<dbReference type="AlphaFoldDB" id="A0A1I0R367"/>
<organism evidence="7 8">
    <name type="scientific">[Clostridium] fimetarium</name>
    <dbReference type="NCBI Taxonomy" id="99656"/>
    <lineage>
        <taxon>Bacteria</taxon>
        <taxon>Bacillati</taxon>
        <taxon>Bacillota</taxon>
        <taxon>Clostridia</taxon>
        <taxon>Lachnospirales</taxon>
        <taxon>Lachnospiraceae</taxon>
    </lineage>
</organism>
<evidence type="ECO:0000313" key="8">
    <source>
        <dbReference type="Proteomes" id="UP000199701"/>
    </source>
</evidence>
<dbReference type="PROSITE" id="PS51257">
    <property type="entry name" value="PROKAR_LIPOPROTEIN"/>
    <property type="match status" value="1"/>
</dbReference>
<dbReference type="InterPro" id="IPR027304">
    <property type="entry name" value="Trigger_fact/SurA_dom_sf"/>
</dbReference>
<dbReference type="OrthoDB" id="9767721at2"/>
<comment type="catalytic activity">
    <reaction evidence="1">
        <text>[protein]-peptidylproline (omega=180) = [protein]-peptidylproline (omega=0)</text>
        <dbReference type="Rhea" id="RHEA:16237"/>
        <dbReference type="Rhea" id="RHEA-COMP:10747"/>
        <dbReference type="Rhea" id="RHEA-COMP:10748"/>
        <dbReference type="ChEBI" id="CHEBI:83833"/>
        <dbReference type="ChEBI" id="CHEBI:83834"/>
        <dbReference type="EC" id="5.2.1.8"/>
    </reaction>
</comment>
<evidence type="ECO:0000256" key="1">
    <source>
        <dbReference type="ARBA" id="ARBA00000971"/>
    </source>
</evidence>
<evidence type="ECO:0000256" key="2">
    <source>
        <dbReference type="ARBA" id="ARBA00013194"/>
    </source>
</evidence>
<proteinExistence type="predicted"/>
<dbReference type="SUPFAM" id="SSF54534">
    <property type="entry name" value="FKBP-like"/>
    <property type="match status" value="1"/>
</dbReference>
<keyword evidence="3" id="KW-0697">Rotamase</keyword>
<evidence type="ECO:0000256" key="3">
    <source>
        <dbReference type="ARBA" id="ARBA00023110"/>
    </source>
</evidence>
<dbReference type="InterPro" id="IPR008880">
    <property type="entry name" value="Trigger_fac_C"/>
</dbReference>